<evidence type="ECO:0000313" key="1">
    <source>
        <dbReference type="EMBL" id="XDJ14825.1"/>
    </source>
</evidence>
<dbReference type="EMBL" id="PQ015378">
    <property type="protein sequence ID" value="XDJ14825.1"/>
    <property type="molecule type" value="Genomic_DNA"/>
</dbReference>
<protein>
    <submittedName>
        <fullName evidence="1">Virion structural protein</fullName>
    </submittedName>
</protein>
<name>A0AB39CD97_9VIRU</name>
<proteinExistence type="predicted"/>
<reference evidence="1" key="1">
    <citation type="submission" date="2024-07" db="EMBL/GenBank/DDBJ databases">
        <authorList>
            <person name="Bringhurst R.M."/>
            <person name="Homer T.E."/>
        </authorList>
    </citation>
    <scope>NUCLEOTIDE SEQUENCE</scope>
</reference>
<accession>A0AB39CD97</accession>
<organism evidence="1">
    <name type="scientific">Pseudomonas phage RVTF4</name>
    <dbReference type="NCBI Taxonomy" id="3236931"/>
    <lineage>
        <taxon>Viruses</taxon>
    </lineage>
</organism>
<sequence length="180" mass="20635">MIAISDRFPYDMPSRDALVTQINIDLKRNYKPDQVTFEDMFFAPLPAIPGRTFIEMIDKLTGLKTYFVYRRLDLAHPKALGTNTKIKVLGLPTPASIAQEINRSRKMSFGPDDISFSTTVIQHDQDTFVYRLKAMTGSYAYYGETDILVEVVEANPWARYLEDGDNRLMETGEIRELEHS</sequence>